<reference evidence="15" key="1">
    <citation type="submission" date="2023-07" db="EMBL/GenBank/DDBJ databases">
        <title>Chromosome-level Genome Assembly of Striped Snakehead (Channa striata).</title>
        <authorList>
            <person name="Liu H."/>
        </authorList>
    </citation>
    <scope>NUCLEOTIDE SEQUENCE</scope>
    <source>
        <strain evidence="15">Gz</strain>
        <tissue evidence="15">Muscle</tissue>
    </source>
</reference>
<comment type="subcellular location">
    <subcellularLocation>
        <location evidence="1">Secreted</location>
        <location evidence="1">Extracellular space</location>
        <location evidence="1">Extracellular matrix</location>
    </subcellularLocation>
</comment>
<keyword evidence="5 12" id="KW-0732">Signal</keyword>
<dbReference type="EMBL" id="JAUPFM010000019">
    <property type="protein sequence ID" value="KAK2820414.1"/>
    <property type="molecule type" value="Genomic_DNA"/>
</dbReference>
<keyword evidence="2" id="KW-0964">Secreted</keyword>
<dbReference type="PROSITE" id="PS50234">
    <property type="entry name" value="VWFA"/>
    <property type="match status" value="3"/>
</dbReference>
<proteinExistence type="predicted"/>
<feature type="domain" description="EGF-like" evidence="13">
    <location>
        <begin position="716"/>
        <end position="751"/>
    </location>
</feature>
<dbReference type="InterPro" id="IPR013032">
    <property type="entry name" value="EGF-like_CS"/>
</dbReference>
<dbReference type="FunFam" id="2.10.25.10:FF:000066">
    <property type="entry name" value="FAT atypical cadherin 4"/>
    <property type="match status" value="1"/>
</dbReference>
<dbReference type="PANTHER" id="PTHR24020:SF37">
    <property type="entry name" value="VON WILLEBRAND FACTOR A DOMAIN-CONTAINING PROTEIN 2"/>
    <property type="match status" value="1"/>
</dbReference>
<dbReference type="CDD" id="cd01472">
    <property type="entry name" value="vWA_collagen"/>
    <property type="match status" value="1"/>
</dbReference>
<dbReference type="AlphaFoldDB" id="A0AA88LK63"/>
<evidence type="ECO:0000259" key="14">
    <source>
        <dbReference type="PROSITE" id="PS50234"/>
    </source>
</evidence>
<dbReference type="Proteomes" id="UP001187415">
    <property type="component" value="Unassembled WGS sequence"/>
</dbReference>
<dbReference type="InterPro" id="IPR001881">
    <property type="entry name" value="EGF-like_Ca-bd_dom"/>
</dbReference>
<dbReference type="FunFam" id="3.40.50.410:FF:000047">
    <property type="entry name" value="von Willebrand factor A domain containing 2"/>
    <property type="match status" value="1"/>
</dbReference>
<dbReference type="InterPro" id="IPR009030">
    <property type="entry name" value="Growth_fac_rcpt_cys_sf"/>
</dbReference>
<dbReference type="InterPro" id="IPR002035">
    <property type="entry name" value="VWF_A"/>
</dbReference>
<evidence type="ECO:0000256" key="8">
    <source>
        <dbReference type="ARBA" id="ARBA00023119"/>
    </source>
</evidence>
<feature type="chain" id="PRO_5041685290" description="von Willebrand factor A domain containing 2" evidence="12">
    <location>
        <begin position="25"/>
        <end position="794"/>
    </location>
</feature>
<feature type="domain" description="VWFA" evidence="14">
    <location>
        <begin position="344"/>
        <end position="521"/>
    </location>
</feature>
<feature type="domain" description="EGF-like" evidence="13">
    <location>
        <begin position="297"/>
        <end position="334"/>
    </location>
</feature>
<dbReference type="SUPFAM" id="SSF53300">
    <property type="entry name" value="vWA-like"/>
    <property type="match status" value="3"/>
</dbReference>
<feature type="region of interest" description="Disordered" evidence="11">
    <location>
        <begin position="751"/>
        <end position="794"/>
    </location>
</feature>
<evidence type="ECO:0000256" key="9">
    <source>
        <dbReference type="ARBA" id="ARBA00023157"/>
    </source>
</evidence>
<dbReference type="GO" id="GO:0005581">
    <property type="term" value="C:collagen trimer"/>
    <property type="evidence" value="ECO:0007669"/>
    <property type="project" value="UniProtKB-KW"/>
</dbReference>
<organism evidence="15 16">
    <name type="scientific">Channa striata</name>
    <name type="common">Snakehead murrel</name>
    <name type="synonym">Ophicephalus striatus</name>
    <dbReference type="NCBI Taxonomy" id="64152"/>
    <lineage>
        <taxon>Eukaryota</taxon>
        <taxon>Metazoa</taxon>
        <taxon>Chordata</taxon>
        <taxon>Craniata</taxon>
        <taxon>Vertebrata</taxon>
        <taxon>Euteleostomi</taxon>
        <taxon>Actinopterygii</taxon>
        <taxon>Neopterygii</taxon>
        <taxon>Teleostei</taxon>
        <taxon>Neoteleostei</taxon>
        <taxon>Acanthomorphata</taxon>
        <taxon>Anabantaria</taxon>
        <taxon>Anabantiformes</taxon>
        <taxon>Channoidei</taxon>
        <taxon>Channidae</taxon>
        <taxon>Channa</taxon>
    </lineage>
</organism>
<evidence type="ECO:0000256" key="11">
    <source>
        <dbReference type="SAM" id="MobiDB-lite"/>
    </source>
</evidence>
<comment type="caution">
    <text evidence="10">Lacks conserved residue(s) required for the propagation of feature annotation.</text>
</comment>
<dbReference type="GO" id="GO:0048731">
    <property type="term" value="P:system development"/>
    <property type="evidence" value="ECO:0007669"/>
    <property type="project" value="UniProtKB-ARBA"/>
</dbReference>
<keyword evidence="3" id="KW-0272">Extracellular matrix</keyword>
<dbReference type="CDD" id="cd00053">
    <property type="entry name" value="EGF"/>
    <property type="match status" value="1"/>
</dbReference>
<dbReference type="Pfam" id="PF00008">
    <property type="entry name" value="EGF"/>
    <property type="match status" value="1"/>
</dbReference>
<dbReference type="SMART" id="SM00181">
    <property type="entry name" value="EGF"/>
    <property type="match status" value="2"/>
</dbReference>
<evidence type="ECO:0000313" key="16">
    <source>
        <dbReference type="Proteomes" id="UP001187415"/>
    </source>
</evidence>
<evidence type="ECO:0000256" key="5">
    <source>
        <dbReference type="ARBA" id="ARBA00022729"/>
    </source>
</evidence>
<name>A0AA88LK63_CHASR</name>
<comment type="caution">
    <text evidence="15">The sequence shown here is derived from an EMBL/GenBank/DDBJ whole genome shotgun (WGS) entry which is preliminary data.</text>
</comment>
<dbReference type="PANTHER" id="PTHR24020">
    <property type="entry name" value="COLLAGEN ALPHA"/>
    <property type="match status" value="1"/>
</dbReference>
<dbReference type="SMART" id="SM00327">
    <property type="entry name" value="VWA"/>
    <property type="match status" value="3"/>
</dbReference>
<feature type="domain" description="VWFA" evidence="14">
    <location>
        <begin position="52"/>
        <end position="224"/>
    </location>
</feature>
<evidence type="ECO:0000259" key="13">
    <source>
        <dbReference type="PROSITE" id="PS50026"/>
    </source>
</evidence>
<evidence type="ECO:0000256" key="7">
    <source>
        <dbReference type="ARBA" id="ARBA00022889"/>
    </source>
</evidence>
<evidence type="ECO:0000256" key="4">
    <source>
        <dbReference type="ARBA" id="ARBA00022536"/>
    </source>
</evidence>
<dbReference type="Gene3D" id="2.10.25.10">
    <property type="entry name" value="Laminin"/>
    <property type="match status" value="2"/>
</dbReference>
<dbReference type="Gene3D" id="3.40.50.410">
    <property type="entry name" value="von Willebrand factor, type A domain"/>
    <property type="match status" value="3"/>
</dbReference>
<protein>
    <recommendedName>
        <fullName evidence="17">von Willebrand factor A domain containing 2</fullName>
    </recommendedName>
</protein>
<dbReference type="CDD" id="cd00054">
    <property type="entry name" value="EGF_CA"/>
    <property type="match status" value="1"/>
</dbReference>
<evidence type="ECO:0000256" key="6">
    <source>
        <dbReference type="ARBA" id="ARBA00022737"/>
    </source>
</evidence>
<dbReference type="SMART" id="SM00179">
    <property type="entry name" value="EGF_CA"/>
    <property type="match status" value="2"/>
</dbReference>
<accession>A0AA88LK63</accession>
<dbReference type="InterPro" id="IPR000742">
    <property type="entry name" value="EGF"/>
</dbReference>
<dbReference type="PROSITE" id="PS01186">
    <property type="entry name" value="EGF_2"/>
    <property type="match status" value="1"/>
</dbReference>
<dbReference type="GO" id="GO:0005509">
    <property type="term" value="F:calcium ion binding"/>
    <property type="evidence" value="ECO:0007669"/>
    <property type="project" value="InterPro"/>
</dbReference>
<keyword evidence="7" id="KW-0130">Cell adhesion</keyword>
<sequence length="794" mass="86313">MQPDIHLSLLLMVLLLLQAQQGTSVQEINTSRETILKINSAAEMMQCSAAMDVLFLLDGSYSVGKGSFERSKHYATKLCQALDIRPEKVRVGLIQFGSAPHLEFALTAYTTKQELKKHIKKISYRGGSTQTGLALKYILRKGFPGGRSSSSVAQILILLSDGKSQGNVVQAAAQLKHAGVVLFAVGLRFPRWEELHALASEPMESHVFFAEHFYDAVNGLYTTLTTLSLCDAAPAGCQVELFSCERKTLETVKELQGNFMCWRGSKGHSPYTSLCPYYRYSKAYRRHPTACHRTLCPDPCDSQPCLNGGTCVSEGPEGYRCVCSPGYAGDPHCAPALSLDCSVDLLFLLEGSATTTVEGFLRLKSFLKRFLQTVIGSDSPSKVGLAVFGSETRVEAPVGTFKGDLRVLLKAVDALQLMGGETRTGQALRYVTRHGFTSAPVFADVSDDLPRVVVLLAATSAVDEVVEPSKYARDREIFLIGVGPDSLKRQLNNITGNPQRTLTYSSRDRFIAKIPELKAKICSVDTQGCLGQAVDLAFALDASGSVGPDNFITIRDFVRSLTVQFDINRDVAQVALVAYGRRADTAFHLDTYETGSAVLKAVGEVNYVGGAASTGAALLHIHSSVLTVAKGARPGVNKAVVVVTDGSGGDDATVPALKIRDNGVSLFVVGIGDVQRERLLQIAGSEDRVISVPSYEDLKYFEDVLVQMLCSEVRKPVNLCKPNPCMNDGLCILSAGSFRCQCQGYEGPHCETKSDRPSRGDLPRSAGVRKKSRRKKSHEELLHHYKLHRRRSAA</sequence>
<dbReference type="InterPro" id="IPR050525">
    <property type="entry name" value="ECM_Assembly_Org"/>
</dbReference>
<dbReference type="Pfam" id="PF12661">
    <property type="entry name" value="hEGF"/>
    <property type="match status" value="1"/>
</dbReference>
<evidence type="ECO:0000313" key="15">
    <source>
        <dbReference type="EMBL" id="KAK2820414.1"/>
    </source>
</evidence>
<feature type="compositionally biased region" description="Basic residues" evidence="11">
    <location>
        <begin position="784"/>
        <end position="794"/>
    </location>
</feature>
<keyword evidence="4 10" id="KW-0245">EGF-like domain</keyword>
<dbReference type="CDD" id="cd01450">
    <property type="entry name" value="vWFA_subfamily_ECM"/>
    <property type="match status" value="1"/>
</dbReference>
<dbReference type="GO" id="GO:0007155">
    <property type="term" value="P:cell adhesion"/>
    <property type="evidence" value="ECO:0007669"/>
    <property type="project" value="UniProtKB-KW"/>
</dbReference>
<dbReference type="FunFam" id="3.40.50.410:FF:000003">
    <property type="entry name" value="Collagen type VI alpha 3 chain"/>
    <property type="match status" value="1"/>
</dbReference>
<evidence type="ECO:0000256" key="12">
    <source>
        <dbReference type="SAM" id="SignalP"/>
    </source>
</evidence>
<evidence type="ECO:0000256" key="2">
    <source>
        <dbReference type="ARBA" id="ARBA00022525"/>
    </source>
</evidence>
<feature type="signal peptide" evidence="12">
    <location>
        <begin position="1"/>
        <end position="24"/>
    </location>
</feature>
<keyword evidence="6" id="KW-0677">Repeat</keyword>
<evidence type="ECO:0000256" key="1">
    <source>
        <dbReference type="ARBA" id="ARBA00004498"/>
    </source>
</evidence>
<feature type="compositionally biased region" description="Basic residues" evidence="11">
    <location>
        <begin position="767"/>
        <end position="776"/>
    </location>
</feature>
<keyword evidence="16" id="KW-1185">Reference proteome</keyword>
<dbReference type="InterPro" id="IPR036465">
    <property type="entry name" value="vWFA_dom_sf"/>
</dbReference>
<dbReference type="SUPFAM" id="SSF57184">
    <property type="entry name" value="Growth factor receptor domain"/>
    <property type="match status" value="1"/>
</dbReference>
<dbReference type="Pfam" id="PF00092">
    <property type="entry name" value="VWA"/>
    <property type="match status" value="3"/>
</dbReference>
<feature type="compositionally biased region" description="Basic and acidic residues" evidence="11">
    <location>
        <begin position="751"/>
        <end position="762"/>
    </location>
</feature>
<evidence type="ECO:0008006" key="17">
    <source>
        <dbReference type="Google" id="ProtNLM"/>
    </source>
</evidence>
<dbReference type="PRINTS" id="PR00453">
    <property type="entry name" value="VWFADOMAIN"/>
</dbReference>
<gene>
    <name evidence="15" type="ORF">Q5P01_023373</name>
</gene>
<keyword evidence="8" id="KW-0176">Collagen</keyword>
<dbReference type="FunFam" id="3.40.50.410:FF:000054">
    <property type="entry name" value="von Willebrand factor A domain containing 2"/>
    <property type="match status" value="1"/>
</dbReference>
<evidence type="ECO:0000256" key="10">
    <source>
        <dbReference type="PROSITE-ProRule" id="PRU00076"/>
    </source>
</evidence>
<evidence type="ECO:0000256" key="3">
    <source>
        <dbReference type="ARBA" id="ARBA00022530"/>
    </source>
</evidence>
<keyword evidence="9" id="KW-1015">Disulfide bond</keyword>
<dbReference type="PROSITE" id="PS50026">
    <property type="entry name" value="EGF_3"/>
    <property type="match status" value="2"/>
</dbReference>
<feature type="domain" description="VWFA" evidence="14">
    <location>
        <begin position="535"/>
        <end position="709"/>
    </location>
</feature>